<evidence type="ECO:0000259" key="2">
    <source>
        <dbReference type="PROSITE" id="PS51707"/>
    </source>
</evidence>
<dbReference type="Gene3D" id="2.40.320.10">
    <property type="entry name" value="Hypothetical Protein Pfu-838710-001"/>
    <property type="match status" value="1"/>
</dbReference>
<reference evidence="3" key="2">
    <citation type="journal article" date="2021" name="PeerJ">
        <title>Extensive microbial diversity within the chicken gut microbiome revealed by metagenomics and culture.</title>
        <authorList>
            <person name="Gilroy R."/>
            <person name="Ravi A."/>
            <person name="Getino M."/>
            <person name="Pursley I."/>
            <person name="Horton D.L."/>
            <person name="Alikhan N.F."/>
            <person name="Baker D."/>
            <person name="Gharbi K."/>
            <person name="Hall N."/>
            <person name="Watson M."/>
            <person name="Adriaenssens E.M."/>
            <person name="Foster-Nyarko E."/>
            <person name="Jarju S."/>
            <person name="Secka A."/>
            <person name="Antonio M."/>
            <person name="Oren A."/>
            <person name="Chaudhuri R.R."/>
            <person name="La Ragione R."/>
            <person name="Hildebrand F."/>
            <person name="Pallen M.J."/>
        </authorList>
    </citation>
    <scope>NUCLEOTIDE SEQUENCE</scope>
    <source>
        <strain evidence="3">D3-1215</strain>
    </source>
</reference>
<dbReference type="Pfam" id="PF01928">
    <property type="entry name" value="CYTH"/>
    <property type="match status" value="1"/>
</dbReference>
<gene>
    <name evidence="3" type="ORF">IAC32_00230</name>
</gene>
<evidence type="ECO:0000313" key="3">
    <source>
        <dbReference type="EMBL" id="MBO8446163.1"/>
    </source>
</evidence>
<organism evidence="3 4">
    <name type="scientific">Candidatus Enterocola intestinipullorum</name>
    <dbReference type="NCBI Taxonomy" id="2840783"/>
    <lineage>
        <taxon>Bacteria</taxon>
        <taxon>Pseudomonadati</taxon>
        <taxon>Bacteroidota</taxon>
        <taxon>Bacteroidia</taxon>
        <taxon>Bacteroidales</taxon>
        <taxon>Candidatus Enterocola</taxon>
    </lineage>
</organism>
<dbReference type="SUPFAM" id="SSF55154">
    <property type="entry name" value="CYTH-like phosphatases"/>
    <property type="match status" value="1"/>
</dbReference>
<accession>A0A9D9HDQ1</accession>
<dbReference type="PROSITE" id="PS51707">
    <property type="entry name" value="CYTH"/>
    <property type="match status" value="1"/>
</dbReference>
<proteinExistence type="predicted"/>
<dbReference type="PANTHER" id="PTHR40114:SF1">
    <property type="entry name" value="SLR0698 PROTEIN"/>
    <property type="match status" value="1"/>
</dbReference>
<name>A0A9D9HDQ1_9BACT</name>
<feature type="domain" description="CYTH" evidence="2">
    <location>
        <begin position="2"/>
        <end position="146"/>
    </location>
</feature>
<dbReference type="SMART" id="SM01118">
    <property type="entry name" value="CYTH"/>
    <property type="match status" value="1"/>
</dbReference>
<sequence length="162" mass="18578">MAIEIEHKFAVDTAKWQRPQNGCKMVQGYLCNDNCTIRVRIADDKAFLTIKSHSSGISREEYEYGIPVEDARNLLKMSLWPPVEKTRYIEIFHGKRWEIDVFEGTNAGLVMAEIELSSEDETFDLPPWAGDKLSGDKRYSNSYLSQHPYGTWGKENPSNNLT</sequence>
<evidence type="ECO:0000313" key="4">
    <source>
        <dbReference type="Proteomes" id="UP000823637"/>
    </source>
</evidence>
<comment type="caution">
    <text evidence="3">The sequence shown here is derived from an EMBL/GenBank/DDBJ whole genome shotgun (WGS) entry which is preliminary data.</text>
</comment>
<dbReference type="InterPro" id="IPR012042">
    <property type="entry name" value="NeuTTM/CthTTM-like"/>
</dbReference>
<dbReference type="InterPro" id="IPR023577">
    <property type="entry name" value="CYTH_domain"/>
</dbReference>
<reference evidence="3" key="1">
    <citation type="submission" date="2020-10" db="EMBL/GenBank/DDBJ databases">
        <authorList>
            <person name="Gilroy R."/>
        </authorList>
    </citation>
    <scope>NUCLEOTIDE SEQUENCE</scope>
    <source>
        <strain evidence="3">D3-1215</strain>
    </source>
</reference>
<evidence type="ECO:0000256" key="1">
    <source>
        <dbReference type="PIRSR" id="PIRSR016487-1"/>
    </source>
</evidence>
<dbReference type="CDD" id="cd07891">
    <property type="entry name" value="CYTH-like_CthTTM-like_1"/>
    <property type="match status" value="1"/>
</dbReference>
<dbReference type="EMBL" id="JADIMR010000003">
    <property type="protein sequence ID" value="MBO8446163.1"/>
    <property type="molecule type" value="Genomic_DNA"/>
</dbReference>
<feature type="active site" description="Proton acceptor" evidence="1">
    <location>
        <position position="29"/>
    </location>
</feature>
<dbReference type="AlphaFoldDB" id="A0A9D9HDQ1"/>
<dbReference type="Proteomes" id="UP000823637">
    <property type="component" value="Unassembled WGS sequence"/>
</dbReference>
<dbReference type="InterPro" id="IPR033469">
    <property type="entry name" value="CYTH-like_dom_sf"/>
</dbReference>
<dbReference type="PANTHER" id="PTHR40114">
    <property type="entry name" value="SLR0698 PROTEIN"/>
    <property type="match status" value="1"/>
</dbReference>
<protein>
    <submittedName>
        <fullName evidence="3">CYTH domain-containing protein</fullName>
    </submittedName>
</protein>
<dbReference type="PIRSF" id="PIRSF016487">
    <property type="entry name" value="CYTH_UCP016487"/>
    <property type="match status" value="1"/>
</dbReference>